<organism evidence="3">
    <name type="scientific">Bradyrhizobium barranii subsp. barranii</name>
    <dbReference type="NCBI Taxonomy" id="2823807"/>
    <lineage>
        <taxon>Bacteria</taxon>
        <taxon>Pseudomonadati</taxon>
        <taxon>Pseudomonadota</taxon>
        <taxon>Alphaproteobacteria</taxon>
        <taxon>Hyphomicrobiales</taxon>
        <taxon>Nitrobacteraceae</taxon>
        <taxon>Bradyrhizobium</taxon>
        <taxon>Bradyrhizobium barranii</taxon>
    </lineage>
</organism>
<proteinExistence type="predicted"/>
<feature type="signal peptide" evidence="2">
    <location>
        <begin position="1"/>
        <end position="27"/>
    </location>
</feature>
<dbReference type="AlphaFoldDB" id="A0A939S7D0"/>
<protein>
    <submittedName>
        <fullName evidence="3">General secretion pathway protein GspN</fullName>
    </submittedName>
</protein>
<feature type="region of interest" description="Disordered" evidence="1">
    <location>
        <begin position="34"/>
        <end position="67"/>
    </location>
</feature>
<evidence type="ECO:0000256" key="2">
    <source>
        <dbReference type="SAM" id="SignalP"/>
    </source>
</evidence>
<sequence>MMRPIAMIRLAAVVLAITNLSVCAAIAAVKSEEVTDTRSIGQREGGARIDKPEPSSLTVNSVSAPKEPASSANPLWGIPLTRLAATRDRPIFSPSRRALVPVSTPIAAVPEPPLSSKRPEKPALALVGTVVGGLESFGIFIDQSSKLSVRMRVGEQHDGWVLRQVRAREVMLENPSKKAIMSMPQPGKGSEGEAIYHP</sequence>
<evidence type="ECO:0000256" key="1">
    <source>
        <dbReference type="SAM" id="MobiDB-lite"/>
    </source>
</evidence>
<dbReference type="EMBL" id="CP086136">
    <property type="protein sequence ID" value="UEM11281.1"/>
    <property type="molecule type" value="Genomic_DNA"/>
</dbReference>
<reference evidence="4 5" key="2">
    <citation type="journal article" date="2022" name="Int. J. Syst. Evol. Microbiol.">
        <title>Strains of Bradyrhizobium barranii sp. nov. associated with legumes native to Canada are symbionts of soybeans and belong to different subspecies (subsp. barranii subsp. nov. and subsp. apii subsp. nov.) and symbiovars (sv. glycinearum and sv. septentrionale).</title>
        <authorList>
            <person name="Bromfield E.S.P."/>
            <person name="Cloutier S."/>
            <person name="Wasai-Hara S."/>
            <person name="Minamisawa K."/>
        </authorList>
    </citation>
    <scope>NUCLEOTIDE SEQUENCE [LARGE SCALE GENOMIC DNA]</scope>
    <source>
        <strain evidence="4 5">144S4</strain>
    </source>
</reference>
<feature type="region of interest" description="Disordered" evidence="1">
    <location>
        <begin position="179"/>
        <end position="198"/>
    </location>
</feature>
<accession>A0A939S7D0</accession>
<dbReference type="Proteomes" id="UP000664702">
    <property type="component" value="Chromosome"/>
</dbReference>
<name>A0A939S7D0_9BRAD</name>
<keyword evidence="2" id="KW-0732">Signal</keyword>
<dbReference type="RefSeq" id="WP_050995268.1">
    <property type="nucleotide sequence ID" value="NZ_CP086136.1"/>
</dbReference>
<evidence type="ECO:0000313" key="3">
    <source>
        <dbReference type="EMBL" id="MBO1867745.1"/>
    </source>
</evidence>
<evidence type="ECO:0000313" key="4">
    <source>
        <dbReference type="EMBL" id="UEM11281.1"/>
    </source>
</evidence>
<feature type="chain" id="PRO_5037852202" evidence="2">
    <location>
        <begin position="28"/>
        <end position="198"/>
    </location>
</feature>
<reference evidence="3" key="1">
    <citation type="submission" date="2021-03" db="EMBL/GenBank/DDBJ databases">
        <title>Whole Genome Sequence of Bradyrhizobium sp. Strain 144S4.</title>
        <authorList>
            <person name="Bromfield E.S.P."/>
            <person name="Cloutier S."/>
        </authorList>
    </citation>
    <scope>NUCLEOTIDE SEQUENCE [LARGE SCALE GENOMIC DNA]</scope>
    <source>
        <strain evidence="3">144S4</strain>
    </source>
</reference>
<evidence type="ECO:0000313" key="5">
    <source>
        <dbReference type="Proteomes" id="UP000664702"/>
    </source>
</evidence>
<dbReference type="EMBL" id="JAGEMI010000001">
    <property type="protein sequence ID" value="MBO1867745.1"/>
    <property type="molecule type" value="Genomic_DNA"/>
</dbReference>
<gene>
    <name evidence="4" type="ORF">J4G43_043075</name>
    <name evidence="3" type="ORF">J4G43_44880</name>
</gene>
<dbReference type="KEGG" id="bban:J4G43_043075"/>